<protein>
    <submittedName>
        <fullName evidence="1">Uncharacterized protein</fullName>
    </submittedName>
</protein>
<dbReference type="Proteomes" id="UP000008311">
    <property type="component" value="Unassembled WGS sequence"/>
</dbReference>
<gene>
    <name evidence="1" type="ORF">RCOM_1460690</name>
</gene>
<name>B9RU23_RICCO</name>
<dbReference type="InParanoid" id="B9RU23"/>
<proteinExistence type="predicted"/>
<dbReference type="EMBL" id="EQ973815">
    <property type="protein sequence ID" value="EEF45142.1"/>
    <property type="molecule type" value="Genomic_DNA"/>
</dbReference>
<evidence type="ECO:0000313" key="2">
    <source>
        <dbReference type="Proteomes" id="UP000008311"/>
    </source>
</evidence>
<dbReference type="AlphaFoldDB" id="B9RU23"/>
<sequence length="103" mass="11721">MDGRGLVAQKNGLCYLETSMFCKSTSANSNSRTSGSEMQCCLQHNQLHFTSFPCRPDTGIKSLEVDVFSSSFRLWDDELARMADFLSNCTYLRYDVGWRTINK</sequence>
<organism evidence="1 2">
    <name type="scientific">Ricinus communis</name>
    <name type="common">Castor bean</name>
    <dbReference type="NCBI Taxonomy" id="3988"/>
    <lineage>
        <taxon>Eukaryota</taxon>
        <taxon>Viridiplantae</taxon>
        <taxon>Streptophyta</taxon>
        <taxon>Embryophyta</taxon>
        <taxon>Tracheophyta</taxon>
        <taxon>Spermatophyta</taxon>
        <taxon>Magnoliopsida</taxon>
        <taxon>eudicotyledons</taxon>
        <taxon>Gunneridae</taxon>
        <taxon>Pentapetalae</taxon>
        <taxon>rosids</taxon>
        <taxon>fabids</taxon>
        <taxon>Malpighiales</taxon>
        <taxon>Euphorbiaceae</taxon>
        <taxon>Acalyphoideae</taxon>
        <taxon>Acalypheae</taxon>
        <taxon>Ricinus</taxon>
    </lineage>
</organism>
<evidence type="ECO:0000313" key="1">
    <source>
        <dbReference type="EMBL" id="EEF45142.1"/>
    </source>
</evidence>
<reference evidence="2" key="1">
    <citation type="journal article" date="2010" name="Nat. Biotechnol.">
        <title>Draft genome sequence of the oilseed species Ricinus communis.</title>
        <authorList>
            <person name="Chan A.P."/>
            <person name="Crabtree J."/>
            <person name="Zhao Q."/>
            <person name="Lorenzi H."/>
            <person name="Orvis J."/>
            <person name="Puiu D."/>
            <person name="Melake-Berhan A."/>
            <person name="Jones K.M."/>
            <person name="Redman J."/>
            <person name="Chen G."/>
            <person name="Cahoon E.B."/>
            <person name="Gedil M."/>
            <person name="Stanke M."/>
            <person name="Haas B.J."/>
            <person name="Wortman J.R."/>
            <person name="Fraser-Liggett C.M."/>
            <person name="Ravel J."/>
            <person name="Rabinowicz P.D."/>
        </authorList>
    </citation>
    <scope>NUCLEOTIDE SEQUENCE [LARGE SCALE GENOMIC DNA]</scope>
    <source>
        <strain evidence="2">cv. Hale</strain>
    </source>
</reference>
<accession>B9RU23</accession>
<keyword evidence="2" id="KW-1185">Reference proteome</keyword>